<proteinExistence type="predicted"/>
<gene>
    <name evidence="1" type="ORF">CgunFtcFv8_027573</name>
</gene>
<dbReference type="EMBL" id="JAURVH010001516">
    <property type="protein sequence ID" value="KAK5931425.1"/>
    <property type="molecule type" value="Genomic_DNA"/>
</dbReference>
<name>A0AAN8E4G6_CHAGU</name>
<evidence type="ECO:0000313" key="1">
    <source>
        <dbReference type="EMBL" id="KAK5931425.1"/>
    </source>
</evidence>
<reference evidence="1 2" key="1">
    <citation type="journal article" date="2023" name="Mol. Biol. Evol.">
        <title>Genomics of Secondarily Temperate Adaptation in the Only Non-Antarctic Icefish.</title>
        <authorList>
            <person name="Rivera-Colon A.G."/>
            <person name="Rayamajhi N."/>
            <person name="Minhas B.F."/>
            <person name="Madrigal G."/>
            <person name="Bilyk K.T."/>
            <person name="Yoon V."/>
            <person name="Hune M."/>
            <person name="Gregory S."/>
            <person name="Cheng C.H.C."/>
            <person name="Catchen J.M."/>
        </authorList>
    </citation>
    <scope>NUCLEOTIDE SEQUENCE [LARGE SCALE GENOMIC DNA]</scope>
    <source>
        <tissue evidence="1">White muscle</tissue>
    </source>
</reference>
<accession>A0AAN8E4G6</accession>
<dbReference type="AlphaFoldDB" id="A0AAN8E4G6"/>
<organism evidence="1 2">
    <name type="scientific">Champsocephalus gunnari</name>
    <name type="common">Mackerel icefish</name>
    <dbReference type="NCBI Taxonomy" id="52237"/>
    <lineage>
        <taxon>Eukaryota</taxon>
        <taxon>Metazoa</taxon>
        <taxon>Chordata</taxon>
        <taxon>Craniata</taxon>
        <taxon>Vertebrata</taxon>
        <taxon>Euteleostomi</taxon>
        <taxon>Actinopterygii</taxon>
        <taxon>Neopterygii</taxon>
        <taxon>Teleostei</taxon>
        <taxon>Neoteleostei</taxon>
        <taxon>Acanthomorphata</taxon>
        <taxon>Eupercaria</taxon>
        <taxon>Perciformes</taxon>
        <taxon>Notothenioidei</taxon>
        <taxon>Channichthyidae</taxon>
        <taxon>Champsocephalus</taxon>
    </lineage>
</organism>
<comment type="caution">
    <text evidence="1">The sequence shown here is derived from an EMBL/GenBank/DDBJ whole genome shotgun (WGS) entry which is preliminary data.</text>
</comment>
<dbReference type="Proteomes" id="UP001331515">
    <property type="component" value="Unassembled WGS sequence"/>
</dbReference>
<keyword evidence="2" id="KW-1185">Reference proteome</keyword>
<sequence length="89" mass="10374">MRVSSLMCSAGSKQLELCCHLLDRILHFSAACCFNLWSSARECILQGKEVWREGLFRQPLPRRGGVWDVELEAEEEEELFREPRVFNMV</sequence>
<protein>
    <submittedName>
        <fullName evidence="1">Uncharacterized protein</fullName>
    </submittedName>
</protein>
<evidence type="ECO:0000313" key="2">
    <source>
        <dbReference type="Proteomes" id="UP001331515"/>
    </source>
</evidence>